<dbReference type="RefSeq" id="WP_153249763.1">
    <property type="nucleotide sequence ID" value="NZ_CP044205.1"/>
</dbReference>
<evidence type="ECO:0000313" key="1">
    <source>
        <dbReference type="EMBL" id="QFY43786.1"/>
    </source>
</evidence>
<dbReference type="InParanoid" id="A0A5Q0BPZ3"/>
<proteinExistence type="predicted"/>
<dbReference type="OrthoDB" id="5576398at2"/>
<dbReference type="KEGG" id="mmob:F6R98_15085"/>
<dbReference type="Proteomes" id="UP000325755">
    <property type="component" value="Chromosome"/>
</dbReference>
<name>A0A5Q0BPZ3_9GAMM</name>
<keyword evidence="2" id="KW-1185">Reference proteome</keyword>
<sequence>MHKSRLLPVYSPEFVELQNTFYKLERPYGFNEIYNFNQIYERVYTNLRNEEKKRAEMFVDELIDGLEAPSLACRIFGVV</sequence>
<protein>
    <submittedName>
        <fullName evidence="1">Uncharacterized protein</fullName>
    </submittedName>
</protein>
<dbReference type="EMBL" id="CP044205">
    <property type="protein sequence ID" value="QFY43786.1"/>
    <property type="molecule type" value="Genomic_DNA"/>
</dbReference>
<dbReference type="AlphaFoldDB" id="A0A5Q0BPZ3"/>
<gene>
    <name evidence="1" type="ORF">F6R98_15085</name>
</gene>
<accession>A0A5Q0BPZ3</accession>
<reference evidence="1 2" key="1">
    <citation type="submission" date="2019-09" db="EMBL/GenBank/DDBJ databases">
        <title>Ecophysiology of the spiral-shaped methanotroph Methylospira mobilis as revealed by the complete genome sequence.</title>
        <authorList>
            <person name="Oshkin I.Y."/>
            <person name="Dedysh S.N."/>
            <person name="Miroshnikov K."/>
            <person name="Danilova O.V."/>
            <person name="Hakobyan A."/>
            <person name="Liesack W."/>
        </authorList>
    </citation>
    <scope>NUCLEOTIDE SEQUENCE [LARGE SCALE GENOMIC DNA]</scope>
    <source>
        <strain evidence="1 2">Shm1</strain>
    </source>
</reference>
<evidence type="ECO:0000313" key="2">
    <source>
        <dbReference type="Proteomes" id="UP000325755"/>
    </source>
</evidence>
<organism evidence="1 2">
    <name type="scientific">Candidatus Methylospira mobilis</name>
    <dbReference type="NCBI Taxonomy" id="1808979"/>
    <lineage>
        <taxon>Bacteria</taxon>
        <taxon>Pseudomonadati</taxon>
        <taxon>Pseudomonadota</taxon>
        <taxon>Gammaproteobacteria</taxon>
        <taxon>Methylococcales</taxon>
        <taxon>Methylococcaceae</taxon>
        <taxon>Candidatus Methylospira</taxon>
    </lineage>
</organism>